<feature type="transmembrane region" description="Helical" evidence="8">
    <location>
        <begin position="491"/>
        <end position="511"/>
    </location>
</feature>
<accession>A0A1I7ZF63</accession>
<dbReference type="InterPro" id="IPR001828">
    <property type="entry name" value="ANF_lig-bd_rcpt"/>
</dbReference>
<sequence>MNRRSLVWCIDEDSHVVAVLSFLALESGTIAATIPKRPKAFALCGAALLVAFLIRWVTVVAGETHEVRVGLVVDHEKLADGKASFERFVKQIQSQNIAKEYSFSVLTDDRRGCGVDREQGDGAFVAANLYFKQKITSLFGPMCHSDLEITGRLSNQWNIIQFNFWRDHRMDIDLQTVVQMSTSSAVNFAVNLAALLNALNWNKVALFTCGKCFDDEDLAANRYQIVNRVLNTKGMQIVLNRDLTTDEVEQPHVLADILNQTKLQMRIMVPFFGRDLTHYRSFVEAVKISKLDPEQYVTILTVFYDKVNVTLPWLDGDQVDEKVKANFDRSIVMVNEYYNSAEAAQFIRSLSAQDPFNAQGYLQLYESIFVDLTMLEKAANASGEAEIFRNGSFVRSMMRNVQMRGPFGPIYLDGNTQRLSPFAVYYVEPQETRPVPFVSIAVTVQDPHSGEPSMNLVDSDTNTNVSLMADIPPDMPTCGFNNELCDQSGTIIVIASVMALVVAAIIMFIIFRKMYVHRSCF</sequence>
<dbReference type="WBParaSite" id="L893_g25923.t1">
    <property type="protein sequence ID" value="L893_g25923.t1"/>
    <property type="gene ID" value="L893_g25923"/>
</dbReference>
<comment type="subcellular location">
    <subcellularLocation>
        <location evidence="1">Membrane</location>
        <topology evidence="1">Single-pass type I membrane protein</topology>
    </subcellularLocation>
</comment>
<evidence type="ECO:0000256" key="5">
    <source>
        <dbReference type="ARBA" id="ARBA00023136"/>
    </source>
</evidence>
<dbReference type="PRINTS" id="PR00255">
    <property type="entry name" value="NATPEPTIDER"/>
</dbReference>
<name>A0A1I7ZF63_9BILA</name>
<keyword evidence="7" id="KW-0325">Glycoprotein</keyword>
<evidence type="ECO:0000256" key="2">
    <source>
        <dbReference type="ARBA" id="ARBA00022692"/>
    </source>
</evidence>
<evidence type="ECO:0000313" key="11">
    <source>
        <dbReference type="WBParaSite" id="L893_g25923.t1"/>
    </source>
</evidence>
<proteinExistence type="predicted"/>
<keyword evidence="6" id="KW-0675">Receptor</keyword>
<keyword evidence="5 8" id="KW-0472">Membrane</keyword>
<evidence type="ECO:0000256" key="7">
    <source>
        <dbReference type="ARBA" id="ARBA00023180"/>
    </source>
</evidence>
<dbReference type="Pfam" id="PF01094">
    <property type="entry name" value="ANF_receptor"/>
    <property type="match status" value="1"/>
</dbReference>
<organism evidence="10 11">
    <name type="scientific">Steinernema glaseri</name>
    <dbReference type="NCBI Taxonomy" id="37863"/>
    <lineage>
        <taxon>Eukaryota</taxon>
        <taxon>Metazoa</taxon>
        <taxon>Ecdysozoa</taxon>
        <taxon>Nematoda</taxon>
        <taxon>Chromadorea</taxon>
        <taxon>Rhabditida</taxon>
        <taxon>Tylenchina</taxon>
        <taxon>Panagrolaimomorpha</taxon>
        <taxon>Strongyloidoidea</taxon>
        <taxon>Steinernematidae</taxon>
        <taxon>Steinernema</taxon>
    </lineage>
</organism>
<dbReference type="SUPFAM" id="SSF53822">
    <property type="entry name" value="Periplasmic binding protein-like I"/>
    <property type="match status" value="1"/>
</dbReference>
<evidence type="ECO:0000256" key="1">
    <source>
        <dbReference type="ARBA" id="ARBA00004479"/>
    </source>
</evidence>
<dbReference type="InterPro" id="IPR028082">
    <property type="entry name" value="Peripla_BP_I"/>
</dbReference>
<dbReference type="InterPro" id="IPR001170">
    <property type="entry name" value="ANPR/GUC"/>
</dbReference>
<feature type="transmembrane region" description="Helical" evidence="8">
    <location>
        <begin position="40"/>
        <end position="58"/>
    </location>
</feature>
<evidence type="ECO:0000259" key="9">
    <source>
        <dbReference type="Pfam" id="PF01094"/>
    </source>
</evidence>
<keyword evidence="10" id="KW-1185">Reference proteome</keyword>
<dbReference type="AlphaFoldDB" id="A0A1I7ZF63"/>
<dbReference type="GO" id="GO:0016020">
    <property type="term" value="C:membrane"/>
    <property type="evidence" value="ECO:0007669"/>
    <property type="project" value="UniProtKB-SubCell"/>
</dbReference>
<evidence type="ECO:0000313" key="10">
    <source>
        <dbReference type="Proteomes" id="UP000095287"/>
    </source>
</evidence>
<dbReference type="Gene3D" id="3.40.50.2300">
    <property type="match status" value="2"/>
</dbReference>
<protein>
    <submittedName>
        <fullName evidence="11">ANF_receptor domain-containing protein</fullName>
    </submittedName>
</protein>
<evidence type="ECO:0000256" key="4">
    <source>
        <dbReference type="ARBA" id="ARBA00022989"/>
    </source>
</evidence>
<keyword evidence="2 8" id="KW-0812">Transmembrane</keyword>
<evidence type="ECO:0000256" key="3">
    <source>
        <dbReference type="ARBA" id="ARBA00022729"/>
    </source>
</evidence>
<evidence type="ECO:0000256" key="8">
    <source>
        <dbReference type="SAM" id="Phobius"/>
    </source>
</evidence>
<keyword evidence="3" id="KW-0732">Signal</keyword>
<dbReference type="Proteomes" id="UP000095287">
    <property type="component" value="Unplaced"/>
</dbReference>
<keyword evidence="4 8" id="KW-1133">Transmembrane helix</keyword>
<reference evidence="11" key="1">
    <citation type="submission" date="2016-11" db="UniProtKB">
        <authorList>
            <consortium name="WormBaseParasite"/>
        </authorList>
    </citation>
    <scope>IDENTIFICATION</scope>
</reference>
<feature type="domain" description="Receptor ligand binding region" evidence="9">
    <location>
        <begin position="124"/>
        <end position="425"/>
    </location>
</feature>
<evidence type="ECO:0000256" key="6">
    <source>
        <dbReference type="ARBA" id="ARBA00023170"/>
    </source>
</evidence>